<dbReference type="HOGENOM" id="CLU_1573196_0_0_1"/>
<reference evidence="2" key="1">
    <citation type="submission" date="2015-04" db="UniProtKB">
        <authorList>
            <consortium name="EnsemblPlants"/>
        </authorList>
    </citation>
    <scope>IDENTIFICATION</scope>
</reference>
<feature type="region of interest" description="Disordered" evidence="1">
    <location>
        <begin position="65"/>
        <end position="104"/>
    </location>
</feature>
<evidence type="ECO:0000313" key="3">
    <source>
        <dbReference type="Proteomes" id="UP000026962"/>
    </source>
</evidence>
<feature type="compositionally biased region" description="Polar residues" evidence="1">
    <location>
        <begin position="138"/>
        <end position="157"/>
    </location>
</feature>
<dbReference type="Gramene" id="OPUNC08G16770.1">
    <property type="protein sequence ID" value="OPUNC08G16770.1"/>
    <property type="gene ID" value="OPUNC08G16770"/>
</dbReference>
<reference evidence="2" key="2">
    <citation type="submission" date="2018-05" db="EMBL/GenBank/DDBJ databases">
        <title>OpunRS2 (Oryza punctata Reference Sequence Version 2).</title>
        <authorList>
            <person name="Zhang J."/>
            <person name="Kudrna D."/>
            <person name="Lee S."/>
            <person name="Talag J."/>
            <person name="Welchert J."/>
            <person name="Wing R.A."/>
        </authorList>
    </citation>
    <scope>NUCLEOTIDE SEQUENCE [LARGE SCALE GENOMIC DNA]</scope>
</reference>
<feature type="compositionally biased region" description="Polar residues" evidence="1">
    <location>
        <begin position="92"/>
        <end position="104"/>
    </location>
</feature>
<protein>
    <submittedName>
        <fullName evidence="2">Uncharacterized protein</fullName>
    </submittedName>
</protein>
<accession>A0A0E0LW84</accession>
<proteinExistence type="predicted"/>
<feature type="compositionally biased region" description="Low complexity" evidence="1">
    <location>
        <begin position="158"/>
        <end position="170"/>
    </location>
</feature>
<feature type="region of interest" description="Disordered" evidence="1">
    <location>
        <begin position="127"/>
        <end position="170"/>
    </location>
</feature>
<dbReference type="EnsemblPlants" id="OPUNC08G16770.1">
    <property type="protein sequence ID" value="OPUNC08G16770.1"/>
    <property type="gene ID" value="OPUNC08G16770"/>
</dbReference>
<dbReference type="Proteomes" id="UP000026962">
    <property type="component" value="Chromosome 8"/>
</dbReference>
<sequence>MDDTKPQAKYVTRVLFEKKKYLTSGPNSPINRIEQPFHQFLRHLLQRDPRAASFLDHLRGGRGERAGLGPHIRQLPDVHGVGEHTRERPRARSTTPAATPSSVEFQPQCVRNAPTAPCRRISICGAQPRTTRPRPAVLSSSPSGCTATSAPTAQTNRAPLASSAAPNAAA</sequence>
<evidence type="ECO:0000256" key="1">
    <source>
        <dbReference type="SAM" id="MobiDB-lite"/>
    </source>
</evidence>
<keyword evidence="3" id="KW-1185">Reference proteome</keyword>
<organism evidence="2">
    <name type="scientific">Oryza punctata</name>
    <name type="common">Red rice</name>
    <dbReference type="NCBI Taxonomy" id="4537"/>
    <lineage>
        <taxon>Eukaryota</taxon>
        <taxon>Viridiplantae</taxon>
        <taxon>Streptophyta</taxon>
        <taxon>Embryophyta</taxon>
        <taxon>Tracheophyta</taxon>
        <taxon>Spermatophyta</taxon>
        <taxon>Magnoliopsida</taxon>
        <taxon>Liliopsida</taxon>
        <taxon>Poales</taxon>
        <taxon>Poaceae</taxon>
        <taxon>BOP clade</taxon>
        <taxon>Oryzoideae</taxon>
        <taxon>Oryzeae</taxon>
        <taxon>Oryzinae</taxon>
        <taxon>Oryza</taxon>
    </lineage>
</organism>
<dbReference type="AlphaFoldDB" id="A0A0E0LW84"/>
<name>A0A0E0LW84_ORYPU</name>
<feature type="compositionally biased region" description="Basic and acidic residues" evidence="1">
    <location>
        <begin position="74"/>
        <end position="90"/>
    </location>
</feature>
<evidence type="ECO:0000313" key="2">
    <source>
        <dbReference type="EnsemblPlants" id="OPUNC08G16770.1"/>
    </source>
</evidence>